<reference evidence="9 10" key="1">
    <citation type="submission" date="2019-09" db="EMBL/GenBank/DDBJ databases">
        <title>Genome sequence of Rhodovastum atsumiense, a diverse member of the Acetobacteraceae family of non-sulfur purple photosynthetic bacteria.</title>
        <authorList>
            <person name="Meyer T."/>
            <person name="Kyndt J."/>
        </authorList>
    </citation>
    <scope>NUCLEOTIDE SEQUENCE [LARGE SCALE GENOMIC DNA]</scope>
    <source>
        <strain evidence="9 10">DSM 21279</strain>
    </source>
</reference>
<feature type="transmembrane region" description="Helical" evidence="7">
    <location>
        <begin position="118"/>
        <end position="139"/>
    </location>
</feature>
<dbReference type="RefSeq" id="WP_150039740.1">
    <property type="nucleotide sequence ID" value="NZ_OW485601.1"/>
</dbReference>
<dbReference type="InterPro" id="IPR036927">
    <property type="entry name" value="Cyt_c_oxase-like_su1_sf"/>
</dbReference>
<dbReference type="Pfam" id="PF00115">
    <property type="entry name" value="COX1"/>
    <property type="match status" value="1"/>
</dbReference>
<dbReference type="AlphaFoldDB" id="A0A5M6IZI4"/>
<evidence type="ECO:0000313" key="9">
    <source>
        <dbReference type="EMBL" id="KAA5613247.1"/>
    </source>
</evidence>
<feature type="transmembrane region" description="Helical" evidence="7">
    <location>
        <begin position="76"/>
        <end position="106"/>
    </location>
</feature>
<dbReference type="OrthoDB" id="9803294at2"/>
<name>A0A5M6IZI4_9PROT</name>
<dbReference type="PRINTS" id="PR01165">
    <property type="entry name" value="CYCOXIDASEI"/>
</dbReference>
<organism evidence="9 10">
    <name type="scientific">Rhodovastum atsumiense</name>
    <dbReference type="NCBI Taxonomy" id="504468"/>
    <lineage>
        <taxon>Bacteria</taxon>
        <taxon>Pseudomonadati</taxon>
        <taxon>Pseudomonadota</taxon>
        <taxon>Alphaproteobacteria</taxon>
        <taxon>Acetobacterales</taxon>
        <taxon>Acetobacteraceae</taxon>
        <taxon>Rhodovastum</taxon>
    </lineage>
</organism>
<keyword evidence="4 7" id="KW-1133">Transmembrane helix</keyword>
<dbReference type="GO" id="GO:0020037">
    <property type="term" value="F:heme binding"/>
    <property type="evidence" value="ECO:0007669"/>
    <property type="project" value="InterPro"/>
</dbReference>
<dbReference type="SUPFAM" id="SSF81442">
    <property type="entry name" value="Cytochrome c oxidase subunit I-like"/>
    <property type="match status" value="1"/>
</dbReference>
<evidence type="ECO:0000256" key="3">
    <source>
        <dbReference type="ARBA" id="ARBA00022692"/>
    </source>
</evidence>
<feature type="transmembrane region" description="Helical" evidence="7">
    <location>
        <begin position="465"/>
        <end position="487"/>
    </location>
</feature>
<keyword evidence="6" id="KW-0479">Metal-binding</keyword>
<accession>A0A5M6IZI4</accession>
<feature type="transmembrane region" description="Helical" evidence="7">
    <location>
        <begin position="202"/>
        <end position="227"/>
    </location>
</feature>
<protein>
    <submittedName>
        <fullName evidence="9">Cytochrome c oxidase subunit I</fullName>
    </submittedName>
</protein>
<dbReference type="PROSITE" id="PS50855">
    <property type="entry name" value="COX1"/>
    <property type="match status" value="1"/>
</dbReference>
<gene>
    <name evidence="9" type="ORF">F1189_06015</name>
</gene>
<evidence type="ECO:0000256" key="6">
    <source>
        <dbReference type="RuleBase" id="RU000370"/>
    </source>
</evidence>
<feature type="transmembrane region" description="Helical" evidence="7">
    <location>
        <begin position="354"/>
        <end position="378"/>
    </location>
</feature>
<keyword evidence="6" id="KW-0813">Transport</keyword>
<keyword evidence="6" id="KW-0408">Iron</keyword>
<feature type="transmembrane region" description="Helical" evidence="7">
    <location>
        <begin position="35"/>
        <end position="56"/>
    </location>
</feature>
<feature type="domain" description="Cytochrome oxidase subunit I profile" evidence="8">
    <location>
        <begin position="25"/>
        <end position="527"/>
    </location>
</feature>
<dbReference type="PROSITE" id="PS00077">
    <property type="entry name" value="COX1_CUB"/>
    <property type="match status" value="1"/>
</dbReference>
<comment type="caution">
    <text evidence="9">The sequence shown here is derived from an EMBL/GenBank/DDBJ whole genome shotgun (WGS) entry which is preliminary data.</text>
</comment>
<dbReference type="GO" id="GO:0004129">
    <property type="term" value="F:cytochrome-c oxidase activity"/>
    <property type="evidence" value="ECO:0007669"/>
    <property type="project" value="InterPro"/>
</dbReference>
<keyword evidence="6" id="KW-0249">Electron transport</keyword>
<evidence type="ECO:0000259" key="8">
    <source>
        <dbReference type="PROSITE" id="PS50855"/>
    </source>
</evidence>
<feature type="transmembrane region" description="Helical" evidence="7">
    <location>
        <begin position="423"/>
        <end position="445"/>
    </location>
</feature>
<dbReference type="GO" id="GO:0009060">
    <property type="term" value="P:aerobic respiration"/>
    <property type="evidence" value="ECO:0007669"/>
    <property type="project" value="InterPro"/>
</dbReference>
<feature type="transmembrane region" description="Helical" evidence="7">
    <location>
        <begin position="390"/>
        <end position="411"/>
    </location>
</feature>
<dbReference type="PANTHER" id="PTHR10422:SF18">
    <property type="entry name" value="CYTOCHROME C OXIDASE SUBUNIT 1"/>
    <property type="match status" value="1"/>
</dbReference>
<evidence type="ECO:0000256" key="2">
    <source>
        <dbReference type="ARBA" id="ARBA00022660"/>
    </source>
</evidence>
<evidence type="ECO:0000313" key="10">
    <source>
        <dbReference type="Proteomes" id="UP000325255"/>
    </source>
</evidence>
<dbReference type="GO" id="GO:0022904">
    <property type="term" value="P:respiratory electron transport chain"/>
    <property type="evidence" value="ECO:0007669"/>
    <property type="project" value="TreeGrafter"/>
</dbReference>
<dbReference type="InterPro" id="IPR023616">
    <property type="entry name" value="Cyt_c_oxase-like_su1_dom"/>
</dbReference>
<feature type="transmembrane region" description="Helical" evidence="7">
    <location>
        <begin position="247"/>
        <end position="270"/>
    </location>
</feature>
<dbReference type="GO" id="GO:0015990">
    <property type="term" value="P:electron transport coupled proton transport"/>
    <property type="evidence" value="ECO:0007669"/>
    <property type="project" value="TreeGrafter"/>
</dbReference>
<evidence type="ECO:0000256" key="1">
    <source>
        <dbReference type="ARBA" id="ARBA00004141"/>
    </source>
</evidence>
<proteinExistence type="inferred from homology"/>
<dbReference type="Gene3D" id="1.20.210.10">
    <property type="entry name" value="Cytochrome c oxidase-like, subunit I domain"/>
    <property type="match status" value="1"/>
</dbReference>
<keyword evidence="3 6" id="KW-0812">Transmembrane</keyword>
<feature type="transmembrane region" description="Helical" evidence="7">
    <location>
        <begin position="159"/>
        <end position="182"/>
    </location>
</feature>
<dbReference type="Proteomes" id="UP000325255">
    <property type="component" value="Unassembled WGS sequence"/>
</dbReference>
<evidence type="ECO:0000256" key="4">
    <source>
        <dbReference type="ARBA" id="ARBA00022989"/>
    </source>
</evidence>
<evidence type="ECO:0000256" key="5">
    <source>
        <dbReference type="ARBA" id="ARBA00023136"/>
    </source>
</evidence>
<comment type="subcellular location">
    <subcellularLocation>
        <location evidence="1">Membrane</location>
        <topology evidence="1">Multi-pass membrane protein</topology>
    </subcellularLocation>
</comment>
<dbReference type="PANTHER" id="PTHR10422">
    <property type="entry name" value="CYTOCHROME C OXIDASE SUBUNIT 1"/>
    <property type="match status" value="1"/>
</dbReference>
<keyword evidence="6" id="KW-0349">Heme</keyword>
<keyword evidence="5 7" id="KW-0472">Membrane</keyword>
<feature type="transmembrane region" description="Helical" evidence="7">
    <location>
        <begin position="315"/>
        <end position="333"/>
    </location>
</feature>
<feature type="transmembrane region" description="Helical" evidence="7">
    <location>
        <begin position="282"/>
        <end position="303"/>
    </location>
</feature>
<dbReference type="InterPro" id="IPR000883">
    <property type="entry name" value="Cyt_C_Oxase_1"/>
</dbReference>
<sequence>MSIALGTDARVAPSYLHHGTTLASWLFTTDHKRIALLYFGSITVFFFLGGAAAALIRWQLISPEGALVSPETYNRLFTLHGVVMVWLFLVPAVPVTLGNFVVPLMLGARDLAFPRLNLLSWYIFIAGGLLVVAGLFAGGLDTGWTFYTPLSTAFAKGHLVLVAGGVFVTGFSSIATGLNFIVSIHRLRAPGMTWYRLPLFLWSLYATSVILVLGTPVLAITLTLLVFERVFGVGVFDPTLGGDPLLFQHLFWFYSHPAVYIMILPGMGIASEVVTTFSQKGIFGYKFIAWASISIAVISFFVWGHHMFVAGTSMYAAIVFSLLSYLVAVPSAIKVFNWIGTLHKGFIRFDAPMLYVLGFIGLFTSGGLTGLFLAALAVDVHVHDTYFVVAHFHFIMVGGMVSAYFAGLHYWWPKITGRLYPEIWARIAAFVMFLGFNLTFLPQFVLGWLGMPRRYATYPPEFQVLHVLSSAGATILAASYLMPMVYLTWSLLRGPRAPANPWHATGLEWQTPSPPPFCNFEVTPVVTGPPYAYPPPEEVGSHA</sequence>
<keyword evidence="2 6" id="KW-0679">Respiratory chain</keyword>
<comment type="similarity">
    <text evidence="6">Belongs to the heme-copper respiratory oxidase family.</text>
</comment>
<evidence type="ECO:0000256" key="7">
    <source>
        <dbReference type="SAM" id="Phobius"/>
    </source>
</evidence>
<keyword evidence="10" id="KW-1185">Reference proteome</keyword>
<dbReference type="EMBL" id="VWPK01000007">
    <property type="protein sequence ID" value="KAA5613247.1"/>
    <property type="molecule type" value="Genomic_DNA"/>
</dbReference>
<dbReference type="GO" id="GO:0016020">
    <property type="term" value="C:membrane"/>
    <property type="evidence" value="ECO:0007669"/>
    <property type="project" value="UniProtKB-SubCell"/>
</dbReference>
<dbReference type="InterPro" id="IPR023615">
    <property type="entry name" value="Cyt_c_Oxase_su1_BS"/>
</dbReference>